<protein>
    <recommendedName>
        <fullName evidence="1">HTH lysR-type domain-containing protein</fullName>
    </recommendedName>
</protein>
<dbReference type="EMBL" id="NTHN01000065">
    <property type="protein sequence ID" value="PBD20224.1"/>
    <property type="molecule type" value="Genomic_DNA"/>
</dbReference>
<name>A0A2A3K0D3_9RHOB</name>
<organism evidence="2">
    <name type="scientific">Alloyangia mangrovi</name>
    <dbReference type="NCBI Taxonomy" id="1779329"/>
    <lineage>
        <taxon>Bacteria</taxon>
        <taxon>Pseudomonadati</taxon>
        <taxon>Pseudomonadota</taxon>
        <taxon>Alphaproteobacteria</taxon>
        <taxon>Rhodobacterales</taxon>
        <taxon>Roseobacteraceae</taxon>
        <taxon>Alloyangia</taxon>
    </lineage>
</organism>
<accession>A0A2A3K0D3</accession>
<evidence type="ECO:0000259" key="1">
    <source>
        <dbReference type="PROSITE" id="PS50931"/>
    </source>
</evidence>
<reference evidence="2" key="1">
    <citation type="submission" date="2017-09" db="EMBL/GenBank/DDBJ databases">
        <title>Yangia sp. SAOS 153D whole genome sequencing.</title>
        <authorList>
            <person name="Verma A."/>
            <person name="Krishnamurthi S."/>
        </authorList>
    </citation>
    <scope>NUCLEOTIDE SEQUENCE [LARGE SCALE GENOMIC DNA]</scope>
    <source>
        <strain evidence="2">SAOS 153D</strain>
    </source>
</reference>
<comment type="caution">
    <text evidence="2">The sequence shown here is derived from an EMBL/GenBank/DDBJ whole genome shotgun (WGS) entry which is preliminary data.</text>
</comment>
<proteinExistence type="predicted"/>
<dbReference type="OrthoDB" id="9803735at2"/>
<sequence length="35" mass="4038">MEIRQIEMFVAAAEEQHFSRAAERCNIVQSGYPPQ</sequence>
<dbReference type="Gene3D" id="1.10.10.10">
    <property type="entry name" value="Winged helix-like DNA-binding domain superfamily/Winged helix DNA-binding domain"/>
    <property type="match status" value="1"/>
</dbReference>
<dbReference type="GO" id="GO:0003700">
    <property type="term" value="F:DNA-binding transcription factor activity"/>
    <property type="evidence" value="ECO:0007669"/>
    <property type="project" value="InterPro"/>
</dbReference>
<gene>
    <name evidence="2" type="ORF">CLG85_05130</name>
</gene>
<dbReference type="AlphaFoldDB" id="A0A2A3K0D3"/>
<dbReference type="Pfam" id="PF00126">
    <property type="entry name" value="HTH_1"/>
    <property type="match status" value="1"/>
</dbReference>
<dbReference type="InterPro" id="IPR036390">
    <property type="entry name" value="WH_DNA-bd_sf"/>
</dbReference>
<feature type="domain" description="HTH lysR-type" evidence="1">
    <location>
        <begin position="1"/>
        <end position="30"/>
    </location>
</feature>
<dbReference type="SUPFAM" id="SSF46785">
    <property type="entry name" value="Winged helix' DNA-binding domain"/>
    <property type="match status" value="1"/>
</dbReference>
<evidence type="ECO:0000313" key="2">
    <source>
        <dbReference type="EMBL" id="PBD20224.1"/>
    </source>
</evidence>
<dbReference type="PROSITE" id="PS50931">
    <property type="entry name" value="HTH_LYSR"/>
    <property type="match status" value="1"/>
</dbReference>
<dbReference type="InterPro" id="IPR000847">
    <property type="entry name" value="LysR_HTH_N"/>
</dbReference>
<dbReference type="InterPro" id="IPR036388">
    <property type="entry name" value="WH-like_DNA-bd_sf"/>
</dbReference>